<feature type="domain" description="HTH tetR-type" evidence="5">
    <location>
        <begin position="6"/>
        <end position="66"/>
    </location>
</feature>
<dbReference type="Proteomes" id="UP000295146">
    <property type="component" value="Unassembled WGS sequence"/>
</dbReference>
<dbReference type="InterPro" id="IPR011075">
    <property type="entry name" value="TetR_C"/>
</dbReference>
<evidence type="ECO:0000259" key="5">
    <source>
        <dbReference type="PROSITE" id="PS50977"/>
    </source>
</evidence>
<dbReference type="SUPFAM" id="SSF48498">
    <property type="entry name" value="Tetracyclin repressor-like, C-terminal domain"/>
    <property type="match status" value="1"/>
</dbReference>
<dbReference type="InterPro" id="IPR009057">
    <property type="entry name" value="Homeodomain-like_sf"/>
</dbReference>
<dbReference type="OrthoDB" id="9805134at2"/>
<dbReference type="Pfam" id="PF00440">
    <property type="entry name" value="TetR_N"/>
    <property type="match status" value="1"/>
</dbReference>
<sequence>MARPMTFDTEETIDRAVEVFWQRGFGATTPQNLVDELGIGKGSLYNTFRSKHHLFQLAIRRYCADRAAQLTKALDGPGPERLKLRTAMRNLAGVGEHQLGCLIVNSVAELGSSDEAVADVSKEMFDLIQDAFRAAIERGQASGELIPGRDPGDAASALLAVVIGTNVLAKAGRAPSQLTRLLDAALIDI</sequence>
<keyword evidence="1" id="KW-0805">Transcription regulation</keyword>
<protein>
    <submittedName>
        <fullName evidence="6">TetR family transcriptional regulator</fullName>
    </submittedName>
</protein>
<keyword evidence="2 4" id="KW-0238">DNA-binding</keyword>
<evidence type="ECO:0000256" key="1">
    <source>
        <dbReference type="ARBA" id="ARBA00023015"/>
    </source>
</evidence>
<comment type="caution">
    <text evidence="6">The sequence shown here is derived from an EMBL/GenBank/DDBJ whole genome shotgun (WGS) entry which is preliminary data.</text>
</comment>
<evidence type="ECO:0000313" key="7">
    <source>
        <dbReference type="Proteomes" id="UP000295146"/>
    </source>
</evidence>
<dbReference type="PROSITE" id="PS50977">
    <property type="entry name" value="HTH_TETR_2"/>
    <property type="match status" value="1"/>
</dbReference>
<accession>A0A4V3GHK9</accession>
<dbReference type="Gene3D" id="1.10.10.60">
    <property type="entry name" value="Homeodomain-like"/>
    <property type="match status" value="1"/>
</dbReference>
<dbReference type="InterPro" id="IPR001647">
    <property type="entry name" value="HTH_TetR"/>
</dbReference>
<dbReference type="PANTHER" id="PTHR47506">
    <property type="entry name" value="TRANSCRIPTIONAL REGULATORY PROTEIN"/>
    <property type="match status" value="1"/>
</dbReference>
<evidence type="ECO:0000256" key="4">
    <source>
        <dbReference type="PROSITE-ProRule" id="PRU00335"/>
    </source>
</evidence>
<dbReference type="GO" id="GO:0003677">
    <property type="term" value="F:DNA binding"/>
    <property type="evidence" value="ECO:0007669"/>
    <property type="project" value="UniProtKB-UniRule"/>
</dbReference>
<keyword evidence="3" id="KW-0804">Transcription</keyword>
<evidence type="ECO:0000313" key="6">
    <source>
        <dbReference type="EMBL" id="TDW76507.1"/>
    </source>
</evidence>
<dbReference type="RefSeq" id="WP_134099605.1">
    <property type="nucleotide sequence ID" value="NZ_SODP01000001.1"/>
</dbReference>
<feature type="DNA-binding region" description="H-T-H motif" evidence="4">
    <location>
        <begin position="29"/>
        <end position="48"/>
    </location>
</feature>
<dbReference type="PANTHER" id="PTHR47506:SF1">
    <property type="entry name" value="HTH-TYPE TRANSCRIPTIONAL REGULATOR YJDC"/>
    <property type="match status" value="1"/>
</dbReference>
<dbReference type="PRINTS" id="PR00455">
    <property type="entry name" value="HTHTETR"/>
</dbReference>
<name>A0A4V3GHK9_9ACTN</name>
<reference evidence="6 7" key="1">
    <citation type="submission" date="2019-03" db="EMBL/GenBank/DDBJ databases">
        <title>Genomic Encyclopedia of Type Strains, Phase III (KMG-III): the genomes of soil and plant-associated and newly described type strains.</title>
        <authorList>
            <person name="Whitman W."/>
        </authorList>
    </citation>
    <scope>NUCLEOTIDE SEQUENCE [LARGE SCALE GENOMIC DNA]</scope>
    <source>
        <strain evidence="6 7">VKM Ac-2573</strain>
    </source>
</reference>
<dbReference type="AlphaFoldDB" id="A0A4V3GHK9"/>
<dbReference type="Gene3D" id="1.10.357.10">
    <property type="entry name" value="Tetracycline Repressor, domain 2"/>
    <property type="match status" value="1"/>
</dbReference>
<dbReference type="Pfam" id="PF16925">
    <property type="entry name" value="TetR_C_13"/>
    <property type="match status" value="1"/>
</dbReference>
<proteinExistence type="predicted"/>
<dbReference type="EMBL" id="SODP01000001">
    <property type="protein sequence ID" value="TDW76507.1"/>
    <property type="molecule type" value="Genomic_DNA"/>
</dbReference>
<organism evidence="6 7">
    <name type="scientific">Kribbella pratensis</name>
    <dbReference type="NCBI Taxonomy" id="2512112"/>
    <lineage>
        <taxon>Bacteria</taxon>
        <taxon>Bacillati</taxon>
        <taxon>Actinomycetota</taxon>
        <taxon>Actinomycetes</taxon>
        <taxon>Propionibacteriales</taxon>
        <taxon>Kribbellaceae</taxon>
        <taxon>Kribbella</taxon>
    </lineage>
</organism>
<evidence type="ECO:0000256" key="3">
    <source>
        <dbReference type="ARBA" id="ARBA00023163"/>
    </source>
</evidence>
<dbReference type="SUPFAM" id="SSF46689">
    <property type="entry name" value="Homeodomain-like"/>
    <property type="match status" value="1"/>
</dbReference>
<evidence type="ECO:0000256" key="2">
    <source>
        <dbReference type="ARBA" id="ARBA00023125"/>
    </source>
</evidence>
<gene>
    <name evidence="6" type="ORF">EV653_1664</name>
</gene>
<dbReference type="InterPro" id="IPR036271">
    <property type="entry name" value="Tet_transcr_reg_TetR-rel_C_sf"/>
</dbReference>
<keyword evidence="7" id="KW-1185">Reference proteome</keyword>